<dbReference type="RefSeq" id="WP_200873467.1">
    <property type="nucleotide sequence ID" value="NZ_AYXG01000205.1"/>
</dbReference>
<evidence type="ECO:0000313" key="3">
    <source>
        <dbReference type="Proteomes" id="UP000019277"/>
    </source>
</evidence>
<evidence type="ECO:0000256" key="1">
    <source>
        <dbReference type="SAM" id="MobiDB-lite"/>
    </source>
</evidence>
<reference evidence="2 3" key="1">
    <citation type="journal article" date="2014" name="Genome Announc.">
        <title>Draft Genome Sequence of the Antitrypanosomally Active Sponge-Associated Bacterium Actinokineospora sp. Strain EG49.</title>
        <authorList>
            <person name="Harjes J."/>
            <person name="Ryu T."/>
            <person name="Abdelmohsen U.R."/>
            <person name="Moitinho-Silva L."/>
            <person name="Horn H."/>
            <person name="Ravasi T."/>
            <person name="Hentschel U."/>
        </authorList>
    </citation>
    <scope>NUCLEOTIDE SEQUENCE [LARGE SCALE GENOMIC DNA]</scope>
    <source>
        <strain evidence="2 3">EG49</strain>
    </source>
</reference>
<dbReference type="EMBL" id="AYXG01000205">
    <property type="protein sequence ID" value="EWC59433.1"/>
    <property type="molecule type" value="Genomic_DNA"/>
</dbReference>
<accession>W7IGK5</accession>
<dbReference type="PATRIC" id="fig|909613.9.peg.5288"/>
<name>W7IGK5_9PSEU</name>
<evidence type="ECO:0008006" key="4">
    <source>
        <dbReference type="Google" id="ProtNLM"/>
    </source>
</evidence>
<proteinExistence type="predicted"/>
<gene>
    <name evidence="2" type="ORF">UO65_5294</name>
</gene>
<dbReference type="AlphaFoldDB" id="W7IGK5"/>
<comment type="caution">
    <text evidence="2">The sequence shown here is derived from an EMBL/GenBank/DDBJ whole genome shotgun (WGS) entry which is preliminary data.</text>
</comment>
<feature type="region of interest" description="Disordered" evidence="1">
    <location>
        <begin position="101"/>
        <end position="147"/>
    </location>
</feature>
<dbReference type="InterPro" id="IPR036894">
    <property type="entry name" value="YbaB-like_sf"/>
</dbReference>
<dbReference type="GO" id="GO:0003677">
    <property type="term" value="F:DNA binding"/>
    <property type="evidence" value="ECO:0007669"/>
    <property type="project" value="InterPro"/>
</dbReference>
<dbReference type="InterPro" id="IPR004401">
    <property type="entry name" value="YbaB/EbfC"/>
</dbReference>
<dbReference type="Proteomes" id="UP000019277">
    <property type="component" value="Unassembled WGS sequence"/>
</dbReference>
<sequence length="147" mass="15250">MVADHAAQVEELLADYRRSRDQLAGVHTALAAISESATSPCGLVTATVSAQGALTALTIDDGAYRRYRPAELATVVVRTTAAADALAARAAGHVVAPVLPSGTDPEALLRGTADLTPAEVAPPRPVADPDDSFEHVSWLESDSPRRA</sequence>
<protein>
    <recommendedName>
        <fullName evidence="4">YbaB/EbfC DNA-binding family protein</fullName>
    </recommendedName>
</protein>
<keyword evidence="3" id="KW-1185">Reference proteome</keyword>
<dbReference type="Pfam" id="PF02575">
    <property type="entry name" value="YbaB_DNA_bd"/>
    <property type="match status" value="1"/>
</dbReference>
<dbReference type="Gene3D" id="3.30.1310.10">
    <property type="entry name" value="Nucleoid-associated protein YbaB-like domain"/>
    <property type="match status" value="1"/>
</dbReference>
<organism evidence="2 3">
    <name type="scientific">Actinokineospora spheciospongiae</name>
    <dbReference type="NCBI Taxonomy" id="909613"/>
    <lineage>
        <taxon>Bacteria</taxon>
        <taxon>Bacillati</taxon>
        <taxon>Actinomycetota</taxon>
        <taxon>Actinomycetes</taxon>
        <taxon>Pseudonocardiales</taxon>
        <taxon>Pseudonocardiaceae</taxon>
        <taxon>Actinokineospora</taxon>
    </lineage>
</organism>
<dbReference type="STRING" id="909613.UO65_5294"/>
<evidence type="ECO:0000313" key="2">
    <source>
        <dbReference type="EMBL" id="EWC59433.1"/>
    </source>
</evidence>
<dbReference type="eggNOG" id="COG0718">
    <property type="taxonomic scope" value="Bacteria"/>
</dbReference>